<dbReference type="RefSeq" id="WP_089144846.1">
    <property type="nucleotide sequence ID" value="NZ_BLAM01000017.1"/>
</dbReference>
<sequence>MAQIQQLGATKQILGIVQGKVALSVTVNDTGVQANSFGRKIIPAGTTVGGETSALQDEKAVLSVVTDGTAQGVLEHEVDVTDGTASGTMIIHGYINEKRLPAGVTITEEAKKAMPDVVFFKRN</sequence>
<gene>
    <name evidence="1" type="ORF">AYP69_03495</name>
</gene>
<dbReference type="EMBL" id="LUGO01000035">
    <property type="protein sequence ID" value="OXS41045.1"/>
    <property type="molecule type" value="Genomic_DNA"/>
</dbReference>
<organism evidence="1 2">
    <name type="scientific">Ligilactobacillus agilis</name>
    <dbReference type="NCBI Taxonomy" id="1601"/>
    <lineage>
        <taxon>Bacteria</taxon>
        <taxon>Bacillati</taxon>
        <taxon>Bacillota</taxon>
        <taxon>Bacilli</taxon>
        <taxon>Lactobacillales</taxon>
        <taxon>Lactobacillaceae</taxon>
        <taxon>Ligilactobacillus</taxon>
    </lineage>
</organism>
<dbReference type="Proteomes" id="UP000215261">
    <property type="component" value="Unassembled WGS sequence"/>
</dbReference>
<name>A0A226RD14_9LACO</name>
<reference evidence="1 2" key="1">
    <citation type="submission" date="2016-03" db="EMBL/GenBank/DDBJ databases">
        <title>Sequencing of Lactobacillus Species from Commercial Turkeys.</title>
        <authorList>
            <person name="Johnson T.J."/>
            <person name="Youmans B.P."/>
            <person name="Case K.A."/>
        </authorList>
    </citation>
    <scope>NUCLEOTIDE SEQUENCE [LARGE SCALE GENOMIC DNA]</scope>
    <source>
        <strain evidence="1 2">UMNLA1</strain>
    </source>
</reference>
<comment type="caution">
    <text evidence="1">The sequence shown here is derived from an EMBL/GenBank/DDBJ whole genome shotgun (WGS) entry which is preliminary data.</text>
</comment>
<evidence type="ECO:0000313" key="1">
    <source>
        <dbReference type="EMBL" id="OXS41045.1"/>
    </source>
</evidence>
<accession>A0A226RD14</accession>
<evidence type="ECO:0000313" key="2">
    <source>
        <dbReference type="Proteomes" id="UP000215261"/>
    </source>
</evidence>
<dbReference type="AlphaFoldDB" id="A0A226RD14"/>
<evidence type="ECO:0008006" key="3">
    <source>
        <dbReference type="Google" id="ProtNLM"/>
    </source>
</evidence>
<proteinExistence type="predicted"/>
<protein>
    <recommendedName>
        <fullName evidence="3">Head decoration protein</fullName>
    </recommendedName>
</protein>